<dbReference type="RefSeq" id="WP_092721702.1">
    <property type="nucleotide sequence ID" value="NZ_FNGW01000001.1"/>
</dbReference>
<proteinExistence type="predicted"/>
<reference evidence="1 2" key="1">
    <citation type="submission" date="2016-10" db="EMBL/GenBank/DDBJ databases">
        <authorList>
            <person name="de Groot N.N."/>
        </authorList>
    </citation>
    <scope>NUCLEOTIDE SEQUENCE [LARGE SCALE GENOMIC DNA]</scope>
    <source>
        <strain evidence="1 2">DSM 797</strain>
    </source>
</reference>
<evidence type="ECO:0000313" key="2">
    <source>
        <dbReference type="Proteomes" id="UP000199068"/>
    </source>
</evidence>
<evidence type="ECO:0000313" key="1">
    <source>
        <dbReference type="EMBL" id="SDL18372.1"/>
    </source>
</evidence>
<keyword evidence="2" id="KW-1185">Reference proteome</keyword>
<sequence length="113" mass="12980">MKKTALILSILIGGLAFITPLEKVIFAQEKNTKKVEQSMNLTQDDAKKLLIDFNNKVDYIYQGTHNDFKYLQEKGLKGFVFLPDVETDIGYFVDENTSHIYAFHPSGYLELEK</sequence>
<organism evidence="1 2">
    <name type="scientific">Romboutsia lituseburensis DSM 797</name>
    <dbReference type="NCBI Taxonomy" id="1121325"/>
    <lineage>
        <taxon>Bacteria</taxon>
        <taxon>Bacillati</taxon>
        <taxon>Bacillota</taxon>
        <taxon>Clostridia</taxon>
        <taxon>Peptostreptococcales</taxon>
        <taxon>Peptostreptococcaceae</taxon>
        <taxon>Romboutsia</taxon>
    </lineage>
</organism>
<dbReference type="EMBL" id="FNGW01000001">
    <property type="protein sequence ID" value="SDL18372.1"/>
    <property type="molecule type" value="Genomic_DNA"/>
</dbReference>
<protein>
    <submittedName>
        <fullName evidence="1">Uncharacterized protein</fullName>
    </submittedName>
</protein>
<dbReference type="AlphaFoldDB" id="A0A1G9HZT9"/>
<name>A0A1G9HZT9_9FIRM</name>
<accession>A0A1G9HZT9</accession>
<dbReference type="Proteomes" id="UP000199068">
    <property type="component" value="Unassembled WGS sequence"/>
</dbReference>
<gene>
    <name evidence="1" type="ORF">SAMN04515677_10144</name>
</gene>